<evidence type="ECO:0000313" key="8">
    <source>
        <dbReference type="Proteomes" id="UP000252479"/>
    </source>
</evidence>
<dbReference type="RefSeq" id="WP_086958375.1">
    <property type="nucleotide sequence ID" value="NZ_AP018680.1"/>
</dbReference>
<dbReference type="Proteomes" id="UP000252479">
    <property type="component" value="Unassembled WGS sequence"/>
</dbReference>
<dbReference type="PANTHER" id="PTHR46193:SF18">
    <property type="entry name" value="HEXITOL PHOSPHATASE B"/>
    <property type="match status" value="1"/>
</dbReference>
<dbReference type="SUPFAM" id="SSF56784">
    <property type="entry name" value="HAD-like"/>
    <property type="match status" value="1"/>
</dbReference>
<dbReference type="AlphaFoldDB" id="A0A368LMZ3"/>
<protein>
    <submittedName>
        <fullName evidence="7">Hexitol phosphatase HxpB</fullName>
    </submittedName>
</protein>
<sequence>MIKAAVFDMDGLMIDSEPFWQQAQLEIFPKVGVELTLQDTIDTTGIRIDQIVEIYYRKSPWNDLSCEEVCDLILARVIELVKEHKPMMPGLFHAMETCQQQGLKIALASSSPIVLIQAALEALELKDVFEAVLSAEGLPYGKPHPEVYLNAANALDVSPLDCVALEDSFTGLLAAKAAQMKTIVIPEHSQREQPRFVIADRQLTSLEQITPELLQSL</sequence>
<evidence type="ECO:0000313" key="7">
    <source>
        <dbReference type="EMBL" id="RCS73269.1"/>
    </source>
</evidence>
<dbReference type="Pfam" id="PF00702">
    <property type="entry name" value="Hydrolase"/>
    <property type="match status" value="1"/>
</dbReference>
<keyword evidence="8" id="KW-1185">Reference proteome</keyword>
<dbReference type="InterPro" id="IPR051600">
    <property type="entry name" value="Beta-PGM-like"/>
</dbReference>
<dbReference type="InterPro" id="IPR023214">
    <property type="entry name" value="HAD_sf"/>
</dbReference>
<proteinExistence type="inferred from homology"/>
<dbReference type="Gene3D" id="1.10.150.240">
    <property type="entry name" value="Putative phosphatase, domain 2"/>
    <property type="match status" value="1"/>
</dbReference>
<comment type="similarity">
    <text evidence="2">Belongs to the HAD-like hydrolase superfamily. CbbY/CbbZ/Gph/YieH family.</text>
</comment>
<dbReference type="InterPro" id="IPR036412">
    <property type="entry name" value="HAD-like_sf"/>
</dbReference>
<organism evidence="7 8">
    <name type="scientific">Vibrio casei</name>
    <dbReference type="NCBI Taxonomy" id="673372"/>
    <lineage>
        <taxon>Bacteria</taxon>
        <taxon>Pseudomonadati</taxon>
        <taxon>Pseudomonadota</taxon>
        <taxon>Gammaproteobacteria</taxon>
        <taxon>Vibrionales</taxon>
        <taxon>Vibrionaceae</taxon>
        <taxon>Vibrio</taxon>
    </lineage>
</organism>
<evidence type="ECO:0000256" key="3">
    <source>
        <dbReference type="ARBA" id="ARBA00022723"/>
    </source>
</evidence>
<gene>
    <name evidence="7" type="ORF">CIK83_06340</name>
</gene>
<dbReference type="NCBIfam" id="NF008087">
    <property type="entry name" value="PRK10826.1"/>
    <property type="match status" value="1"/>
</dbReference>
<dbReference type="PRINTS" id="PR00413">
    <property type="entry name" value="HADHALOGNASE"/>
</dbReference>
<dbReference type="InterPro" id="IPR023198">
    <property type="entry name" value="PGP-like_dom2"/>
</dbReference>
<reference evidence="7 8" key="1">
    <citation type="journal article" date="2017" name="Elife">
        <title>Extensive horizontal gene transfer in cheese-associated bacteria.</title>
        <authorList>
            <person name="Bonham K.S."/>
            <person name="Wolfe B.E."/>
            <person name="Dutton R.J."/>
        </authorList>
    </citation>
    <scope>NUCLEOTIDE SEQUENCE [LARGE SCALE GENOMIC DNA]</scope>
    <source>
        <strain evidence="7 8">JB196</strain>
    </source>
</reference>
<dbReference type="OrthoDB" id="9800058at2"/>
<comment type="caution">
    <text evidence="7">The sequence shown here is derived from an EMBL/GenBank/DDBJ whole genome shotgun (WGS) entry which is preliminary data.</text>
</comment>
<dbReference type="PANTHER" id="PTHR46193">
    <property type="entry name" value="6-PHOSPHOGLUCONATE PHOSPHATASE"/>
    <property type="match status" value="1"/>
</dbReference>
<dbReference type="SFLD" id="SFLDG01135">
    <property type="entry name" value="C1.5.6:_HAD__Beta-PGM__Phospha"/>
    <property type="match status" value="1"/>
</dbReference>
<keyword evidence="3" id="KW-0479">Metal-binding</keyword>
<dbReference type="NCBIfam" id="TIGR01509">
    <property type="entry name" value="HAD-SF-IA-v3"/>
    <property type="match status" value="1"/>
</dbReference>
<dbReference type="SFLD" id="SFLDS00003">
    <property type="entry name" value="Haloacid_Dehalogenase"/>
    <property type="match status" value="1"/>
</dbReference>
<dbReference type="GO" id="GO:0000287">
    <property type="term" value="F:magnesium ion binding"/>
    <property type="evidence" value="ECO:0007669"/>
    <property type="project" value="UniProtKB-ARBA"/>
</dbReference>
<dbReference type="InterPro" id="IPR006439">
    <property type="entry name" value="HAD-SF_hydro_IA"/>
</dbReference>
<dbReference type="FunFam" id="3.40.50.1000:FF:000036">
    <property type="entry name" value="HAD family hydrolase"/>
    <property type="match status" value="1"/>
</dbReference>
<keyword evidence="6" id="KW-0119">Carbohydrate metabolism</keyword>
<dbReference type="Gene3D" id="3.40.50.1000">
    <property type="entry name" value="HAD superfamily/HAD-like"/>
    <property type="match status" value="1"/>
</dbReference>
<dbReference type="GO" id="GO:0016787">
    <property type="term" value="F:hydrolase activity"/>
    <property type="evidence" value="ECO:0007669"/>
    <property type="project" value="UniProtKB-KW"/>
</dbReference>
<keyword evidence="5" id="KW-0460">Magnesium</keyword>
<keyword evidence="4" id="KW-0378">Hydrolase</keyword>
<accession>A0A368LMZ3</accession>
<evidence type="ECO:0000256" key="2">
    <source>
        <dbReference type="ARBA" id="ARBA00006171"/>
    </source>
</evidence>
<dbReference type="GeneID" id="303188531"/>
<comment type="cofactor">
    <cofactor evidence="1">
        <name>Mg(2+)</name>
        <dbReference type="ChEBI" id="CHEBI:18420"/>
    </cofactor>
</comment>
<evidence type="ECO:0000256" key="4">
    <source>
        <dbReference type="ARBA" id="ARBA00022801"/>
    </source>
</evidence>
<dbReference type="EMBL" id="QPGL01000001">
    <property type="protein sequence ID" value="RCS73269.1"/>
    <property type="molecule type" value="Genomic_DNA"/>
</dbReference>
<name>A0A368LMZ3_9VIBR</name>
<evidence type="ECO:0000256" key="1">
    <source>
        <dbReference type="ARBA" id="ARBA00001946"/>
    </source>
</evidence>
<evidence type="ECO:0000256" key="5">
    <source>
        <dbReference type="ARBA" id="ARBA00022842"/>
    </source>
</evidence>
<dbReference type="SFLD" id="SFLDG01129">
    <property type="entry name" value="C1.5:_HAD__Beta-PGM__Phosphata"/>
    <property type="match status" value="1"/>
</dbReference>
<evidence type="ECO:0000256" key="6">
    <source>
        <dbReference type="ARBA" id="ARBA00023277"/>
    </source>
</evidence>